<evidence type="ECO:0000313" key="2">
    <source>
        <dbReference type="Proteomes" id="UP000018660"/>
    </source>
</evidence>
<dbReference type="KEGG" id="pmot:X970_27335"/>
<gene>
    <name evidence="1" type="ORF">X970_27335</name>
</gene>
<organism evidence="1 2">
    <name type="scientific">Pseudomonas monteilii SB3101</name>
    <dbReference type="NCBI Taxonomy" id="1435058"/>
    <lineage>
        <taxon>Bacteria</taxon>
        <taxon>Pseudomonadati</taxon>
        <taxon>Pseudomonadota</taxon>
        <taxon>Gammaproteobacteria</taxon>
        <taxon>Pseudomonadales</taxon>
        <taxon>Pseudomonadaceae</taxon>
        <taxon>Pseudomonas</taxon>
    </lineage>
</organism>
<dbReference type="HOGENOM" id="CLU_2587058_0_0_6"/>
<evidence type="ECO:0000313" key="1">
    <source>
        <dbReference type="EMBL" id="AHC91205.1"/>
    </source>
</evidence>
<dbReference type="Proteomes" id="UP000018660">
    <property type="component" value="Chromosome"/>
</dbReference>
<dbReference type="AlphaFoldDB" id="V9VBC5"/>
<dbReference type="EMBL" id="CP006979">
    <property type="protein sequence ID" value="AHC91205.1"/>
    <property type="molecule type" value="Genomic_DNA"/>
</dbReference>
<name>V9VBC5_9PSED</name>
<protein>
    <submittedName>
        <fullName evidence="1">Uncharacterized protein</fullName>
    </submittedName>
</protein>
<accession>V9VBC5</accession>
<sequence>MAQSMGRVKDFSYFFTLFGFCSVDNLADSLDTSYRLRHAQPLRQRMFLIHVWDVERPFISAPTTAVSRHAVSWPNRPKRP</sequence>
<proteinExistence type="predicted"/>
<reference evidence="1 2" key="1">
    <citation type="submission" date="2013-12" db="EMBL/GenBank/DDBJ databases">
        <title>Complete Genomes of Pseudomonas monteilii SB3078 and SB3101, two Benzene, Toluene and Ethylbenzene Degrading Bacteria used for Bioaugmentation.</title>
        <authorList>
            <person name="Dueholm M.S."/>
            <person name="Albertsen M."/>
            <person name="D'Imperio S."/>
            <person name="Tale V.P."/>
            <person name="Lewis D."/>
            <person name="Nilsen P.H."/>
            <person name="Nielsen J.L."/>
        </authorList>
    </citation>
    <scope>NUCLEOTIDE SEQUENCE [LARGE SCALE GENOMIC DNA]</scope>
    <source>
        <strain evidence="1 2">SB3101</strain>
    </source>
</reference>